<dbReference type="InterPro" id="IPR036398">
    <property type="entry name" value="CA_dom_sf"/>
</dbReference>
<protein>
    <submittedName>
        <fullName evidence="1">Uncharacterized protein</fullName>
    </submittedName>
</protein>
<accession>A0ABZ3F5E7</accession>
<dbReference type="EMBL" id="CP145316">
    <property type="protein sequence ID" value="XAM17269.1"/>
    <property type="molecule type" value="Genomic_DNA"/>
</dbReference>
<reference evidence="1 2" key="1">
    <citation type="submission" date="2024-02" db="EMBL/GenBank/DDBJ databases">
        <title>Genome and pathogenicity analysis of Helicobacter mastomyrinus isolated from mice.</title>
        <authorList>
            <person name="Zhu L."/>
        </authorList>
    </citation>
    <scope>NUCLEOTIDE SEQUENCE [LARGE SCALE GENOMIC DNA]</scope>
    <source>
        <strain evidence="1 2">Hm-17</strain>
    </source>
</reference>
<keyword evidence="2" id="KW-1185">Reference proteome</keyword>
<sequence length="184" mass="21500">MCPRLLSFILFTLISIAYTRDWGYHTDITPSIDQFTILYKNDSKRLIGNKPSIQLNFNNASNAKFKNTNHTLVQLYLHTPFNPHIKELSLPPETHLFDKDNPKRLPMLTVLFKERKEKFLLEHITQNIPNKINEPKALTELNITDLILNRHGYHTFSGWLMESYGDDILVLKTPLQASKKRLKK</sequence>
<dbReference type="SUPFAM" id="SSF51069">
    <property type="entry name" value="Carbonic anhydrase"/>
    <property type="match status" value="1"/>
</dbReference>
<dbReference type="RefSeq" id="WP_300447192.1">
    <property type="nucleotide sequence ID" value="NZ_CP145316.1"/>
</dbReference>
<name>A0ABZ3F5E7_9HELI</name>
<proteinExistence type="predicted"/>
<dbReference type="Proteomes" id="UP001434737">
    <property type="component" value="Chromosome"/>
</dbReference>
<evidence type="ECO:0000313" key="2">
    <source>
        <dbReference type="Proteomes" id="UP001434737"/>
    </source>
</evidence>
<evidence type="ECO:0000313" key="1">
    <source>
        <dbReference type="EMBL" id="XAM17269.1"/>
    </source>
</evidence>
<organism evidence="1 2">
    <name type="scientific">Helicobacter mastomyrinus</name>
    <dbReference type="NCBI Taxonomy" id="287948"/>
    <lineage>
        <taxon>Bacteria</taxon>
        <taxon>Pseudomonadati</taxon>
        <taxon>Campylobacterota</taxon>
        <taxon>Epsilonproteobacteria</taxon>
        <taxon>Campylobacterales</taxon>
        <taxon>Helicobacteraceae</taxon>
        <taxon>Helicobacter</taxon>
    </lineage>
</organism>
<dbReference type="Gene3D" id="3.10.200.10">
    <property type="entry name" value="Alpha carbonic anhydrase"/>
    <property type="match status" value="1"/>
</dbReference>
<gene>
    <name evidence="1" type="ORF">V3I05_06135</name>
</gene>